<dbReference type="EMBL" id="FCOI02000009">
    <property type="protein sequence ID" value="SAK61565.1"/>
    <property type="molecule type" value="Genomic_DNA"/>
</dbReference>
<proteinExistence type="predicted"/>
<dbReference type="InterPro" id="IPR033138">
    <property type="entry name" value="Cu_oxidase_CS"/>
</dbReference>
<dbReference type="InterPro" id="IPR053144">
    <property type="entry name" value="Acetyltransferase_Butenolide"/>
</dbReference>
<gene>
    <name evidence="3" type="ORF">AWB76_03068</name>
</gene>
<name>A0A158AUY4_9BURK</name>
<protein>
    <submittedName>
        <fullName evidence="3">N-acetyltransferase GCN5</fullName>
    </submittedName>
</protein>
<dbReference type="CDD" id="cd04301">
    <property type="entry name" value="NAT_SF"/>
    <property type="match status" value="1"/>
</dbReference>
<dbReference type="PROSITE" id="PS00079">
    <property type="entry name" value="MULTICOPPER_OXIDASE1"/>
    <property type="match status" value="1"/>
</dbReference>
<dbReference type="InterPro" id="IPR016181">
    <property type="entry name" value="Acyl_CoA_acyltransferase"/>
</dbReference>
<dbReference type="Pfam" id="PF00583">
    <property type="entry name" value="Acetyltransf_1"/>
    <property type="match status" value="1"/>
</dbReference>
<dbReference type="STRING" id="1777137.AWB76_03068"/>
<keyword evidence="1" id="KW-0479">Metal-binding</keyword>
<dbReference type="Gene3D" id="3.40.630.30">
    <property type="match status" value="1"/>
</dbReference>
<dbReference type="AlphaFoldDB" id="A0A158AUY4"/>
<feature type="domain" description="N-acetyltransferase" evidence="2">
    <location>
        <begin position="6"/>
        <end position="141"/>
    </location>
</feature>
<dbReference type="SUPFAM" id="SSF55729">
    <property type="entry name" value="Acyl-CoA N-acyltransferases (Nat)"/>
    <property type="match status" value="1"/>
</dbReference>
<dbReference type="OrthoDB" id="3216107at2"/>
<dbReference type="PANTHER" id="PTHR43233:SF1">
    <property type="entry name" value="FAMILY N-ACETYLTRANSFERASE, PUTATIVE (AFU_ORTHOLOGUE AFUA_6G03350)-RELATED"/>
    <property type="match status" value="1"/>
</dbReference>
<dbReference type="Proteomes" id="UP000054624">
    <property type="component" value="Unassembled WGS sequence"/>
</dbReference>
<sequence>MQWTRDDYRLSTNIDEFDFDVVHRYLSEVAYWSPDVAREKVERAARHSLAFGLFRGNAQIGYARMITDTATFAYLADVFVLPEHHGAGLGTWMMQCVMAHPDLQGLRRMMLVTSDAHGLYARFGFAASKHPERIMEKIGKA</sequence>
<accession>A0A158AUY4</accession>
<evidence type="ECO:0000259" key="2">
    <source>
        <dbReference type="PROSITE" id="PS51186"/>
    </source>
</evidence>
<dbReference type="GO" id="GO:0016747">
    <property type="term" value="F:acyltransferase activity, transferring groups other than amino-acyl groups"/>
    <property type="evidence" value="ECO:0007669"/>
    <property type="project" value="InterPro"/>
</dbReference>
<reference evidence="4" key="1">
    <citation type="submission" date="2016-01" db="EMBL/GenBank/DDBJ databases">
        <authorList>
            <person name="Peeters Charlotte."/>
        </authorList>
    </citation>
    <scope>NUCLEOTIDE SEQUENCE [LARGE SCALE GENOMIC DNA]</scope>
</reference>
<dbReference type="PANTHER" id="PTHR43233">
    <property type="entry name" value="FAMILY N-ACETYLTRANSFERASE, PUTATIVE (AFU_ORTHOLOGUE AFUA_6G03350)-RELATED"/>
    <property type="match status" value="1"/>
</dbReference>
<evidence type="ECO:0000313" key="3">
    <source>
        <dbReference type="EMBL" id="SAK61565.1"/>
    </source>
</evidence>
<dbReference type="InterPro" id="IPR000182">
    <property type="entry name" value="GNAT_dom"/>
</dbReference>
<dbReference type="GO" id="GO:0046872">
    <property type="term" value="F:metal ion binding"/>
    <property type="evidence" value="ECO:0007669"/>
    <property type="project" value="UniProtKB-KW"/>
</dbReference>
<evidence type="ECO:0000256" key="1">
    <source>
        <dbReference type="ARBA" id="ARBA00022723"/>
    </source>
</evidence>
<organism evidence="3 4">
    <name type="scientific">Caballeronia temeraria</name>
    <dbReference type="NCBI Taxonomy" id="1777137"/>
    <lineage>
        <taxon>Bacteria</taxon>
        <taxon>Pseudomonadati</taxon>
        <taxon>Pseudomonadota</taxon>
        <taxon>Betaproteobacteria</taxon>
        <taxon>Burkholderiales</taxon>
        <taxon>Burkholderiaceae</taxon>
        <taxon>Caballeronia</taxon>
    </lineage>
</organism>
<dbReference type="RefSeq" id="WP_061160928.1">
    <property type="nucleotide sequence ID" value="NZ_FCOI02000009.1"/>
</dbReference>
<dbReference type="PROSITE" id="PS51186">
    <property type="entry name" value="GNAT"/>
    <property type="match status" value="1"/>
</dbReference>
<evidence type="ECO:0000313" key="4">
    <source>
        <dbReference type="Proteomes" id="UP000054624"/>
    </source>
</evidence>
<keyword evidence="4" id="KW-1185">Reference proteome</keyword>